<comment type="caution">
    <text evidence="1">The sequence shown here is derived from an EMBL/GenBank/DDBJ whole genome shotgun (WGS) entry which is preliminary data.</text>
</comment>
<evidence type="ECO:0000313" key="2">
    <source>
        <dbReference type="Proteomes" id="UP000821865"/>
    </source>
</evidence>
<gene>
    <name evidence="1" type="ORF">HPB49_008194</name>
</gene>
<organism evidence="1 2">
    <name type="scientific">Dermacentor silvarum</name>
    <name type="common">Tick</name>
    <dbReference type="NCBI Taxonomy" id="543639"/>
    <lineage>
        <taxon>Eukaryota</taxon>
        <taxon>Metazoa</taxon>
        <taxon>Ecdysozoa</taxon>
        <taxon>Arthropoda</taxon>
        <taxon>Chelicerata</taxon>
        <taxon>Arachnida</taxon>
        <taxon>Acari</taxon>
        <taxon>Parasitiformes</taxon>
        <taxon>Ixodida</taxon>
        <taxon>Ixodoidea</taxon>
        <taxon>Ixodidae</taxon>
        <taxon>Rhipicephalinae</taxon>
        <taxon>Dermacentor</taxon>
    </lineage>
</organism>
<accession>A0ACB8DXM7</accession>
<keyword evidence="2" id="KW-1185">Reference proteome</keyword>
<sequence length="162" mass="17752">MTDSEIFPSSYTTYRKDRNARGGGVFILVHSSLKSVSLNIDGDSCEAVWCRVLLGDGKFLVWPNALRFFDRASVFWTREEASDRRESLPAAPKAIATRASAKVRKAPNEPQPEADVNVPSTSKGSTFTEGARGEPQGMITELLPERRYLGRCQGCQASAPLA</sequence>
<protein>
    <submittedName>
        <fullName evidence="1">Uncharacterized protein</fullName>
    </submittedName>
</protein>
<reference evidence="1" key="1">
    <citation type="submission" date="2020-05" db="EMBL/GenBank/DDBJ databases">
        <title>Large-scale comparative analyses of tick genomes elucidate their genetic diversity and vector capacities.</title>
        <authorList>
            <person name="Jia N."/>
            <person name="Wang J."/>
            <person name="Shi W."/>
            <person name="Du L."/>
            <person name="Sun Y."/>
            <person name="Zhan W."/>
            <person name="Jiang J."/>
            <person name="Wang Q."/>
            <person name="Zhang B."/>
            <person name="Ji P."/>
            <person name="Sakyi L.B."/>
            <person name="Cui X."/>
            <person name="Yuan T."/>
            <person name="Jiang B."/>
            <person name="Yang W."/>
            <person name="Lam T.T.-Y."/>
            <person name="Chang Q."/>
            <person name="Ding S."/>
            <person name="Wang X."/>
            <person name="Zhu J."/>
            <person name="Ruan X."/>
            <person name="Zhao L."/>
            <person name="Wei J."/>
            <person name="Que T."/>
            <person name="Du C."/>
            <person name="Cheng J."/>
            <person name="Dai P."/>
            <person name="Han X."/>
            <person name="Huang E."/>
            <person name="Gao Y."/>
            <person name="Liu J."/>
            <person name="Shao H."/>
            <person name="Ye R."/>
            <person name="Li L."/>
            <person name="Wei W."/>
            <person name="Wang X."/>
            <person name="Wang C."/>
            <person name="Yang T."/>
            <person name="Huo Q."/>
            <person name="Li W."/>
            <person name="Guo W."/>
            <person name="Chen H."/>
            <person name="Zhou L."/>
            <person name="Ni X."/>
            <person name="Tian J."/>
            <person name="Zhou Y."/>
            <person name="Sheng Y."/>
            <person name="Liu T."/>
            <person name="Pan Y."/>
            <person name="Xia L."/>
            <person name="Li J."/>
            <person name="Zhao F."/>
            <person name="Cao W."/>
        </authorList>
    </citation>
    <scope>NUCLEOTIDE SEQUENCE</scope>
    <source>
        <strain evidence="1">Dsil-2018</strain>
    </source>
</reference>
<dbReference type="EMBL" id="CM023470">
    <property type="protein sequence ID" value="KAH7979101.1"/>
    <property type="molecule type" value="Genomic_DNA"/>
</dbReference>
<name>A0ACB8DXM7_DERSI</name>
<dbReference type="Proteomes" id="UP000821865">
    <property type="component" value="Chromosome 1"/>
</dbReference>
<proteinExistence type="predicted"/>
<evidence type="ECO:0000313" key="1">
    <source>
        <dbReference type="EMBL" id="KAH7979101.1"/>
    </source>
</evidence>